<proteinExistence type="predicted"/>
<dbReference type="PANTHER" id="PTHR47377:SF3">
    <property type="entry name" value="RHODANESE-LIKE DOMAIN-CONTAINING PROTEIN 4A, CHLOROPLASTIC"/>
    <property type="match status" value="1"/>
</dbReference>
<dbReference type="AlphaFoldDB" id="A0AB32VQR1"/>
<dbReference type="Proteomes" id="UP000694886">
    <property type="component" value="Chromosome 1"/>
</dbReference>
<dbReference type="KEGG" id="tcc:18612597"/>
<dbReference type="RefSeq" id="XP_007049538.2">
    <property type="nucleotide sequence ID" value="XM_007049476.2"/>
</dbReference>
<reference evidence="3" key="1">
    <citation type="journal article" date="1997" name="Nucleic Acids Res.">
        <title>tRNAscan-SE: a program for improved detection of transfer RNA genes in genomic sequence.</title>
        <authorList>
            <person name="Lowe T.M."/>
            <person name="Eddy S.R."/>
        </authorList>
    </citation>
    <scope>NUCLEOTIDE SEQUENCE [LARGE SCALE GENOMIC DNA]</scope>
    <source>
        <strain evidence="3">r\B97-61/B2</strain>
    </source>
</reference>
<feature type="compositionally biased region" description="Polar residues" evidence="1">
    <location>
        <begin position="320"/>
        <end position="330"/>
    </location>
</feature>
<reference evidence="4" key="2">
    <citation type="submission" date="2025-08" db="UniProtKB">
        <authorList>
            <consortium name="RefSeq"/>
        </authorList>
    </citation>
    <scope>IDENTIFICATION</scope>
</reference>
<dbReference type="PANTHER" id="PTHR47377">
    <property type="entry name" value="RHODANESE-LIKE DOMAIN-CONTAINING PROTEIN 4, CHLOROPLASTIC"/>
    <property type="match status" value="1"/>
</dbReference>
<evidence type="ECO:0000313" key="3">
    <source>
        <dbReference type="Proteomes" id="UP000694886"/>
    </source>
</evidence>
<feature type="region of interest" description="Disordered" evidence="1">
    <location>
        <begin position="1"/>
        <end position="28"/>
    </location>
</feature>
<feature type="region of interest" description="Disordered" evidence="1">
    <location>
        <begin position="46"/>
        <end position="66"/>
    </location>
</feature>
<organism evidence="3 4">
    <name type="scientific">Theobroma cacao</name>
    <name type="common">Cacao</name>
    <name type="synonym">Cocoa</name>
    <dbReference type="NCBI Taxonomy" id="3641"/>
    <lineage>
        <taxon>Eukaryota</taxon>
        <taxon>Viridiplantae</taxon>
        <taxon>Streptophyta</taxon>
        <taxon>Embryophyta</taxon>
        <taxon>Tracheophyta</taxon>
        <taxon>Spermatophyta</taxon>
        <taxon>Magnoliopsida</taxon>
        <taxon>eudicotyledons</taxon>
        <taxon>Gunneridae</taxon>
        <taxon>Pentapetalae</taxon>
        <taxon>rosids</taxon>
        <taxon>malvids</taxon>
        <taxon>Malvales</taxon>
        <taxon>Malvaceae</taxon>
        <taxon>Byttnerioideae</taxon>
        <taxon>Theobroma</taxon>
    </lineage>
</organism>
<name>A0AB32VQR1_THECC</name>
<gene>
    <name evidence="4" type="primary">LOC18612597</name>
</gene>
<feature type="domain" description="Rhodanese" evidence="2">
    <location>
        <begin position="219"/>
        <end position="277"/>
    </location>
</feature>
<dbReference type="InterPro" id="IPR001763">
    <property type="entry name" value="Rhodanese-like_dom"/>
</dbReference>
<evidence type="ECO:0000313" key="4">
    <source>
        <dbReference type="RefSeq" id="XP_007049538.2"/>
    </source>
</evidence>
<dbReference type="InterPro" id="IPR044240">
    <property type="entry name" value="STR4-like"/>
</dbReference>
<feature type="compositionally biased region" description="Pro residues" evidence="1">
    <location>
        <begin position="359"/>
        <end position="370"/>
    </location>
</feature>
<dbReference type="GeneID" id="18612597"/>
<feature type="region of interest" description="Disordered" evidence="1">
    <location>
        <begin position="309"/>
        <end position="370"/>
    </location>
</feature>
<dbReference type="Gramene" id="Tc01v2_t017370.1">
    <property type="protein sequence ID" value="Tc01v2_p017370.1"/>
    <property type="gene ID" value="Tc01v2_g017370"/>
</dbReference>
<dbReference type="InterPro" id="IPR036873">
    <property type="entry name" value="Rhodanese-like_dom_sf"/>
</dbReference>
<dbReference type="Gene3D" id="3.40.250.10">
    <property type="entry name" value="Rhodanese-like domain"/>
    <property type="match status" value="1"/>
</dbReference>
<evidence type="ECO:0000259" key="2">
    <source>
        <dbReference type="PROSITE" id="PS50206"/>
    </source>
</evidence>
<protein>
    <submittedName>
        <fullName evidence="4">Rhodanese-like domain-containing protein 4A, chloroplastic</fullName>
    </submittedName>
</protein>
<sequence>MESVSVIHSSSPPFRNHPKTHKPTSSKSNPFFSSSFPIPNCIPQTPINQQTNFPTTKLTSPSPFTQSRNHLQSPLWILKNSSVLQSLTKTHLSFTLFNLLTSFPCLASETVISSTEPGKVSLEAILVSIDEFFNKNPFFVAGCTFIWLVAVPLTKEYLSKCKFISAIDAFGKLRDDSNAQLLDIRDDKTLASLASPNLKFLNKDSVQVQFTAEDENGFVKKVLQKFPNPASTVLCLLDNFDGNSLKAAELLYQNGFKEAYAIRGGVRGKKGWLAIQETLLPPSVHIKPKKKKKKKKVKISQQFGVNGAVSQVEDKKEDSSSTSAPVVESQTIDHEVTESMPHVKVGPRSFSPYPNYPDLKPPSSPTPSKP</sequence>
<accession>A0AB32VQR1</accession>
<dbReference type="PROSITE" id="PS50206">
    <property type="entry name" value="RHODANESE_3"/>
    <property type="match status" value="1"/>
</dbReference>
<evidence type="ECO:0000256" key="1">
    <source>
        <dbReference type="SAM" id="MobiDB-lite"/>
    </source>
</evidence>
<feature type="compositionally biased region" description="Polar residues" evidence="1">
    <location>
        <begin position="1"/>
        <end position="13"/>
    </location>
</feature>
<dbReference type="SUPFAM" id="SSF52821">
    <property type="entry name" value="Rhodanese/Cell cycle control phosphatase"/>
    <property type="match status" value="1"/>
</dbReference>